<dbReference type="RefSeq" id="WP_045052950.1">
    <property type="nucleotide sequence ID" value="NZ_CAWMDP010000017.1"/>
</dbReference>
<organism evidence="1 2">
    <name type="scientific">Aliterella atlantica CENA595</name>
    <dbReference type="NCBI Taxonomy" id="1618023"/>
    <lineage>
        <taxon>Bacteria</taxon>
        <taxon>Bacillati</taxon>
        <taxon>Cyanobacteriota</taxon>
        <taxon>Cyanophyceae</taxon>
        <taxon>Chroococcidiopsidales</taxon>
        <taxon>Aliterellaceae</taxon>
        <taxon>Aliterella</taxon>
    </lineage>
</organism>
<protein>
    <submittedName>
        <fullName evidence="1">Plasmid maintenance system killer protein</fullName>
    </submittedName>
</protein>
<gene>
    <name evidence="1" type="ORF">UH38_02240</name>
</gene>
<sequence length="94" mass="11095">MIISFKSDETRLIFEGLVSRYYPIDIQKIALRKLLLLNAAVSINDLRIPPGNRLEKLVGDRQGQYSMRINDRWRICFVWTDENNAQQVEIVDYH</sequence>
<dbReference type="InterPro" id="IPR007711">
    <property type="entry name" value="HigB-1"/>
</dbReference>
<dbReference type="SUPFAM" id="SSF143011">
    <property type="entry name" value="RelE-like"/>
    <property type="match status" value="1"/>
</dbReference>
<reference evidence="1 2" key="1">
    <citation type="submission" date="2015-02" db="EMBL/GenBank/DDBJ databases">
        <title>Draft genome of a novel marine cyanobacterium (Chroococcales) isolated from South Atlantic Ocean.</title>
        <authorList>
            <person name="Rigonato J."/>
            <person name="Alvarenga D.O."/>
            <person name="Branco L.H."/>
            <person name="Varani A.M."/>
            <person name="Brandini F.P."/>
            <person name="Fiore M.F."/>
        </authorList>
    </citation>
    <scope>NUCLEOTIDE SEQUENCE [LARGE SCALE GENOMIC DNA]</scope>
    <source>
        <strain evidence="1 2">CENA595</strain>
    </source>
</reference>
<dbReference type="PATRIC" id="fig|1618023.3.peg.1703"/>
<dbReference type="OrthoDB" id="9801102at2"/>
<evidence type="ECO:0000313" key="1">
    <source>
        <dbReference type="EMBL" id="KJH73597.1"/>
    </source>
</evidence>
<dbReference type="AlphaFoldDB" id="A0A0D8ZYW8"/>
<keyword evidence="2" id="KW-1185">Reference proteome</keyword>
<name>A0A0D8ZYW8_9CYAN</name>
<dbReference type="Gene3D" id="3.30.2310.20">
    <property type="entry name" value="RelE-like"/>
    <property type="match status" value="1"/>
</dbReference>
<dbReference type="PANTHER" id="PTHR40266">
    <property type="entry name" value="TOXIN HIGB-1"/>
    <property type="match status" value="1"/>
</dbReference>
<dbReference type="InterPro" id="IPR035093">
    <property type="entry name" value="RelE/ParE_toxin_dom_sf"/>
</dbReference>
<dbReference type="EMBL" id="JYON01000001">
    <property type="protein sequence ID" value="KJH73597.1"/>
    <property type="molecule type" value="Genomic_DNA"/>
</dbReference>
<dbReference type="STRING" id="1618023.UH38_02240"/>
<dbReference type="Pfam" id="PF05015">
    <property type="entry name" value="HigB-like_toxin"/>
    <property type="match status" value="1"/>
</dbReference>
<proteinExistence type="predicted"/>
<evidence type="ECO:0000313" key="2">
    <source>
        <dbReference type="Proteomes" id="UP000032452"/>
    </source>
</evidence>
<dbReference type="Proteomes" id="UP000032452">
    <property type="component" value="Unassembled WGS sequence"/>
</dbReference>
<comment type="caution">
    <text evidence="1">The sequence shown here is derived from an EMBL/GenBank/DDBJ whole genome shotgun (WGS) entry which is preliminary data.</text>
</comment>
<accession>A0A0D8ZYW8</accession>
<dbReference type="PANTHER" id="PTHR40266:SF2">
    <property type="entry name" value="TOXIN HIGB-1"/>
    <property type="match status" value="1"/>
</dbReference>